<dbReference type="InterPro" id="IPR002502">
    <property type="entry name" value="Amidase_domain"/>
</dbReference>
<dbReference type="AlphaFoldDB" id="A0A1J4N772"/>
<dbReference type="SUPFAM" id="SSF69318">
    <property type="entry name" value="Integrin alpha N-terminal domain"/>
    <property type="match status" value="2"/>
</dbReference>
<dbReference type="PANTHER" id="PTHR11022">
    <property type="entry name" value="PEPTIDOGLYCAN RECOGNITION PROTEIN"/>
    <property type="match status" value="1"/>
</dbReference>
<evidence type="ECO:0000256" key="2">
    <source>
        <dbReference type="ARBA" id="ARBA00022729"/>
    </source>
</evidence>
<dbReference type="Gene3D" id="2.130.10.130">
    <property type="entry name" value="Integrin alpha, N-terminal"/>
    <property type="match status" value="2"/>
</dbReference>
<evidence type="ECO:0000256" key="3">
    <source>
        <dbReference type="SAM" id="MobiDB-lite"/>
    </source>
</evidence>
<dbReference type="InterPro" id="IPR036505">
    <property type="entry name" value="Amidase/PGRP_sf"/>
</dbReference>
<dbReference type="GO" id="GO:0009253">
    <property type="term" value="P:peptidoglycan catabolic process"/>
    <property type="evidence" value="ECO:0007669"/>
    <property type="project" value="InterPro"/>
</dbReference>
<dbReference type="InterPro" id="IPR015510">
    <property type="entry name" value="PGRP"/>
</dbReference>
<dbReference type="Pfam" id="PF01510">
    <property type="entry name" value="Amidase_2"/>
    <property type="match status" value="1"/>
</dbReference>
<dbReference type="InterPro" id="IPR013517">
    <property type="entry name" value="FG-GAP"/>
</dbReference>
<dbReference type="PANTHER" id="PTHR11022:SF41">
    <property type="entry name" value="PEPTIDOGLYCAN-RECOGNITION PROTEIN LC-RELATED"/>
    <property type="match status" value="1"/>
</dbReference>
<evidence type="ECO:0000256" key="1">
    <source>
        <dbReference type="ARBA" id="ARBA00007553"/>
    </source>
</evidence>
<evidence type="ECO:0000256" key="4">
    <source>
        <dbReference type="SAM" id="SignalP"/>
    </source>
</evidence>
<dbReference type="Pfam" id="PF13517">
    <property type="entry name" value="FG-GAP_3"/>
    <property type="match status" value="2"/>
</dbReference>
<name>A0A1J4N772_9ACTN</name>
<feature type="chain" id="PRO_5038522409" description="Peptidoglycan recognition protein family domain-containing protein" evidence="4">
    <location>
        <begin position="24"/>
        <end position="942"/>
    </location>
</feature>
<dbReference type="STRING" id="1844.UG56_008230"/>
<sequence length="942" mass="97868">MPRRAKIASLSGTILALGATAVAIPLTLNSATAEPTTSGPLAAFAAANREPLKVPAGPVDAHVEKVALTTSSGRATEHATKVDKPHTDAIKSDPQDVSGFGVVGVTWSGEIADGVRPEIRTLKDDVWSSWTPMSVDVDDHGPDAGTAEAKSVRPGTDEFLAGHVDQVQTRIIVPDAAEIPGALELAVIEPGKPAETVEELPEIHTDKNKPTAASAHSGNKDSDLNLVASTYTASPTIYSRAQWGADESIREQSAPTYRQIHGGFVHHAAGTNDYTETDVPGIIRGIFEYHVKTRGYRDVGYNFFVDKFGRIWEGRYGGVALPVEGAHTSGYNYDSFGAAALGCFDTVAAGCPDDTGATQNQPTDAMIQAYGSLYAWKLSLHGVTANATDVTLTKTDGTKTVFPYAIQGHRDANTTATICPGENLEAKLPQIRSLAASLQKSWSGRDLESNIAGTSHSDFVARRASDGRIFTLRTGGFAGFGSTRKSSTVGSTVREAVVTPDITGDGKADLIQVRDDGSAGIRKGRGDGTFAAVFKTLGRSTFSGVSKITATGNIGGTSANDLIGKNAKGYLVRYTGNGSGGFTRAGTTRSLSGFDKLAATGDVNKDGKRDLIGRKSGALYYFKGSGSGTFGSPVKLSTQSPSWSSLVQISGYGDFTGDGRGDLIGRDSSNRGWIYPASGSGFGKPLGPYADVNRTLVGAVNLLGNSLPDLVMKSGSTLYVKPNSGRVSLAAPVDSGITLTSATALMNAGDWNRDGKGDFLAKMSDGSVRLYRGYGTGKFASPVTIATGLGTVSVIDAVGDITGDGYPDLMGRTSDGTIKLWPGTGSTKVGASIVMKSSAAGTRLVGVGRWNSGNTPDVLFVNGTSTVVHESNGPGGLVSTQTLSINLSGYDAVLGVRDLRAGSGGDLIVRSGSYIYALERNSAGTGVTRTYLGALSGYNLLG</sequence>
<dbReference type="Gene3D" id="3.40.80.10">
    <property type="entry name" value="Peptidoglycan recognition protein-like"/>
    <property type="match status" value="1"/>
</dbReference>
<organism evidence="6 7">
    <name type="scientific">Nocardioides luteus</name>
    <dbReference type="NCBI Taxonomy" id="1844"/>
    <lineage>
        <taxon>Bacteria</taxon>
        <taxon>Bacillati</taxon>
        <taxon>Actinomycetota</taxon>
        <taxon>Actinomycetes</taxon>
        <taxon>Propionibacteriales</taxon>
        <taxon>Nocardioidaceae</taxon>
        <taxon>Nocardioides</taxon>
    </lineage>
</organism>
<protein>
    <recommendedName>
        <fullName evidence="5">Peptidoglycan recognition protein family domain-containing protein</fullName>
    </recommendedName>
</protein>
<dbReference type="GO" id="GO:0008270">
    <property type="term" value="F:zinc ion binding"/>
    <property type="evidence" value="ECO:0007669"/>
    <property type="project" value="InterPro"/>
</dbReference>
<evidence type="ECO:0000259" key="5">
    <source>
        <dbReference type="SMART" id="SM00701"/>
    </source>
</evidence>
<dbReference type="InterPro" id="IPR006619">
    <property type="entry name" value="PGRP_domain_met/bac"/>
</dbReference>
<gene>
    <name evidence="6" type="ORF">UG56_008230</name>
</gene>
<proteinExistence type="inferred from homology"/>
<dbReference type="EMBL" id="JZDQ02000009">
    <property type="protein sequence ID" value="OIJ27357.1"/>
    <property type="molecule type" value="Genomic_DNA"/>
</dbReference>
<evidence type="ECO:0000313" key="7">
    <source>
        <dbReference type="Proteomes" id="UP000033772"/>
    </source>
</evidence>
<feature type="region of interest" description="Disordered" evidence="3">
    <location>
        <begin position="70"/>
        <end position="95"/>
    </location>
</feature>
<feature type="compositionally biased region" description="Basic and acidic residues" evidence="3">
    <location>
        <begin position="75"/>
        <end position="94"/>
    </location>
</feature>
<dbReference type="CDD" id="cd06583">
    <property type="entry name" value="PGRP"/>
    <property type="match status" value="1"/>
</dbReference>
<evidence type="ECO:0000313" key="6">
    <source>
        <dbReference type="EMBL" id="OIJ27357.1"/>
    </source>
</evidence>
<reference evidence="6" key="1">
    <citation type="submission" date="2016-10" db="EMBL/GenBank/DDBJ databases">
        <title>Draft Genome Sequence of Nocardioides luteus Strain BAFB, an Alkane-Degrading Bacterium Isolated from JP-7 Polluted Soil.</title>
        <authorList>
            <person name="Brown L."/>
            <person name="Ruiz O.N."/>
            <person name="Gunasekera T."/>
        </authorList>
    </citation>
    <scope>NUCLEOTIDE SEQUENCE [LARGE SCALE GENOMIC DNA]</scope>
    <source>
        <strain evidence="6">BAFB</strain>
    </source>
</reference>
<dbReference type="SMART" id="SM00701">
    <property type="entry name" value="PGRP"/>
    <property type="match status" value="1"/>
</dbReference>
<feature type="domain" description="Peptidoglycan recognition protein family" evidence="5">
    <location>
        <begin position="235"/>
        <end position="396"/>
    </location>
</feature>
<comment type="caution">
    <text evidence="6">The sequence shown here is derived from an EMBL/GenBank/DDBJ whole genome shotgun (WGS) entry which is preliminary data.</text>
</comment>
<dbReference type="SUPFAM" id="SSF55846">
    <property type="entry name" value="N-acetylmuramoyl-L-alanine amidase-like"/>
    <property type="match status" value="1"/>
</dbReference>
<comment type="similarity">
    <text evidence="1">Belongs to the N-acetylmuramoyl-L-alanine amidase 2 family.</text>
</comment>
<feature type="signal peptide" evidence="4">
    <location>
        <begin position="1"/>
        <end position="23"/>
    </location>
</feature>
<dbReference type="InterPro" id="IPR028994">
    <property type="entry name" value="Integrin_alpha_N"/>
</dbReference>
<dbReference type="Proteomes" id="UP000033772">
    <property type="component" value="Unassembled WGS sequence"/>
</dbReference>
<accession>A0A1J4N772</accession>
<keyword evidence="2 4" id="KW-0732">Signal</keyword>
<keyword evidence="7" id="KW-1185">Reference proteome</keyword>
<dbReference type="GO" id="GO:0008745">
    <property type="term" value="F:N-acetylmuramoyl-L-alanine amidase activity"/>
    <property type="evidence" value="ECO:0007669"/>
    <property type="project" value="InterPro"/>
</dbReference>
<dbReference type="OrthoDB" id="514320at2"/>
<dbReference type="RefSeq" id="WP_052693607.1">
    <property type="nucleotide sequence ID" value="NZ_JZDQ02000009.1"/>
</dbReference>